<dbReference type="OrthoDB" id="716129at2759"/>
<reference evidence="1" key="2">
    <citation type="submission" date="2015-07" db="EMBL/GenBank/DDBJ databases">
        <authorList>
            <person name="Noorani M."/>
        </authorList>
    </citation>
    <scope>NUCLEOTIDE SEQUENCE</scope>
    <source>
        <strain evidence="1">Yugu1</strain>
    </source>
</reference>
<reference evidence="1" key="1">
    <citation type="journal article" date="2012" name="Nat. Biotechnol.">
        <title>Reference genome sequence of the model plant Setaria.</title>
        <authorList>
            <person name="Bennetzen J.L."/>
            <person name="Schmutz J."/>
            <person name="Wang H."/>
            <person name="Percifield R."/>
            <person name="Hawkins J."/>
            <person name="Pontaroli A.C."/>
            <person name="Estep M."/>
            <person name="Feng L."/>
            <person name="Vaughn J.N."/>
            <person name="Grimwood J."/>
            <person name="Jenkins J."/>
            <person name="Barry K."/>
            <person name="Lindquist E."/>
            <person name="Hellsten U."/>
            <person name="Deshpande S."/>
            <person name="Wang X."/>
            <person name="Wu X."/>
            <person name="Mitros T."/>
            <person name="Triplett J."/>
            <person name="Yang X."/>
            <person name="Ye C.Y."/>
            <person name="Mauro-Herrera M."/>
            <person name="Wang L."/>
            <person name="Li P."/>
            <person name="Sharma M."/>
            <person name="Sharma R."/>
            <person name="Ronald P.C."/>
            <person name="Panaud O."/>
            <person name="Kellogg E.A."/>
            <person name="Brutnell T.P."/>
            <person name="Doust A.N."/>
            <person name="Tuskan G.A."/>
            <person name="Rokhsar D."/>
            <person name="Devos K.M."/>
        </authorList>
    </citation>
    <scope>NUCLEOTIDE SEQUENCE [LARGE SCALE GENOMIC DNA]</scope>
    <source>
        <strain evidence="1">Yugu1</strain>
    </source>
</reference>
<organism evidence="1">
    <name type="scientific">Setaria italica</name>
    <name type="common">Foxtail millet</name>
    <name type="synonym">Panicum italicum</name>
    <dbReference type="NCBI Taxonomy" id="4555"/>
    <lineage>
        <taxon>Eukaryota</taxon>
        <taxon>Viridiplantae</taxon>
        <taxon>Streptophyta</taxon>
        <taxon>Embryophyta</taxon>
        <taxon>Tracheophyta</taxon>
        <taxon>Spermatophyta</taxon>
        <taxon>Magnoliopsida</taxon>
        <taxon>Liliopsida</taxon>
        <taxon>Poales</taxon>
        <taxon>Poaceae</taxon>
        <taxon>PACMAD clade</taxon>
        <taxon>Panicoideae</taxon>
        <taxon>Panicodae</taxon>
        <taxon>Paniceae</taxon>
        <taxon>Cenchrinae</taxon>
        <taxon>Setaria</taxon>
    </lineage>
</organism>
<name>A0A368R5K9_SETIT</name>
<dbReference type="AlphaFoldDB" id="A0A368R5K9"/>
<sequence>MLHTCIRRRRSCDSSLWNRFLVNSCRNLSTSACSLGVPRLGSNTHSSRPRKPFFDCIHGPPPSATFNLHIWLWQSSF</sequence>
<dbReference type="EMBL" id="CM003532">
    <property type="protein sequence ID" value="RCV25364.1"/>
    <property type="molecule type" value="Genomic_DNA"/>
</dbReference>
<accession>A0A368R5K9</accession>
<proteinExistence type="predicted"/>
<protein>
    <submittedName>
        <fullName evidence="1">Uncharacterized protein</fullName>
    </submittedName>
</protein>
<gene>
    <name evidence="1" type="ORF">SETIT_5G160600v2</name>
</gene>
<evidence type="ECO:0000313" key="1">
    <source>
        <dbReference type="EMBL" id="RCV25364.1"/>
    </source>
</evidence>